<evidence type="ECO:0000256" key="1">
    <source>
        <dbReference type="ARBA" id="ARBA00006817"/>
    </source>
</evidence>
<dbReference type="Gene3D" id="3.30.530.20">
    <property type="match status" value="1"/>
</dbReference>
<protein>
    <submittedName>
        <fullName evidence="3">SRPBCC domain-containing protein</fullName>
    </submittedName>
</protein>
<dbReference type="InterPro" id="IPR013538">
    <property type="entry name" value="ASHA1/2-like_C"/>
</dbReference>
<comment type="similarity">
    <text evidence="1">Belongs to the AHA1 family.</text>
</comment>
<accession>A0ABS2KEC3</accession>
<comment type="caution">
    <text evidence="3">The sequence shown here is derived from an EMBL/GenBank/DDBJ whole genome shotgun (WGS) entry which is preliminary data.</text>
</comment>
<evidence type="ECO:0000313" key="3">
    <source>
        <dbReference type="EMBL" id="MBM7129536.1"/>
    </source>
</evidence>
<reference evidence="3" key="1">
    <citation type="submission" date="2020-10" db="EMBL/GenBank/DDBJ databases">
        <title>Phylogeny of dyella-like bacteria.</title>
        <authorList>
            <person name="Fu J."/>
        </authorList>
    </citation>
    <scope>NUCLEOTIDE SEQUENCE</scope>
    <source>
        <strain evidence="3">DHON07</strain>
    </source>
</reference>
<sequence length="157" mass="17845">MNPAPRHDSEIPARFNEEVVLDKPASAVWKHLVDLHSMREWLGGDDYSVEVETTWVPGSTIVIRGRHHLSFENTGVVLAFQPCEELSFTHCSSLSRLPDQPSSDTKLSFVIQADGDRTVLKFEASGFPTVAIYRHLHFYWAGTLDIFKRHVESRQIV</sequence>
<feature type="domain" description="Activator of Hsp90 ATPase homologue 1/2-like C-terminal" evidence="2">
    <location>
        <begin position="24"/>
        <end position="152"/>
    </location>
</feature>
<dbReference type="RefSeq" id="WP_204631154.1">
    <property type="nucleotide sequence ID" value="NZ_BSOC01000003.1"/>
</dbReference>
<dbReference type="Proteomes" id="UP001430193">
    <property type="component" value="Unassembled WGS sequence"/>
</dbReference>
<dbReference type="SUPFAM" id="SSF55961">
    <property type="entry name" value="Bet v1-like"/>
    <property type="match status" value="1"/>
</dbReference>
<gene>
    <name evidence="3" type="ORF">ISS99_08370</name>
</gene>
<dbReference type="InterPro" id="IPR023393">
    <property type="entry name" value="START-like_dom_sf"/>
</dbReference>
<keyword evidence="4" id="KW-1185">Reference proteome</keyword>
<dbReference type="EMBL" id="JADIKF010000038">
    <property type="protein sequence ID" value="MBM7129536.1"/>
    <property type="molecule type" value="Genomic_DNA"/>
</dbReference>
<dbReference type="CDD" id="cd07814">
    <property type="entry name" value="SRPBCC_CalC_Aha1-like"/>
    <property type="match status" value="1"/>
</dbReference>
<proteinExistence type="inferred from homology"/>
<dbReference type="Pfam" id="PF08327">
    <property type="entry name" value="AHSA1"/>
    <property type="match status" value="1"/>
</dbReference>
<evidence type="ECO:0000313" key="4">
    <source>
        <dbReference type="Proteomes" id="UP001430193"/>
    </source>
</evidence>
<name>A0ABS2KEC3_9GAMM</name>
<evidence type="ECO:0000259" key="2">
    <source>
        <dbReference type="Pfam" id="PF08327"/>
    </source>
</evidence>
<organism evidence="3 4">
    <name type="scientific">Dyella mobilis</name>
    <dbReference type="NCBI Taxonomy" id="1849582"/>
    <lineage>
        <taxon>Bacteria</taxon>
        <taxon>Pseudomonadati</taxon>
        <taxon>Pseudomonadota</taxon>
        <taxon>Gammaproteobacteria</taxon>
        <taxon>Lysobacterales</taxon>
        <taxon>Rhodanobacteraceae</taxon>
        <taxon>Dyella</taxon>
    </lineage>
</organism>